<dbReference type="Proteomes" id="UP000251314">
    <property type="component" value="Unassembled WGS sequence"/>
</dbReference>
<gene>
    <name evidence="1" type="ORF">PC110_g23471</name>
</gene>
<dbReference type="OrthoDB" id="108332at2759"/>
<protein>
    <submittedName>
        <fullName evidence="1">Uncharacterized protein</fullName>
    </submittedName>
</protein>
<dbReference type="AlphaFoldDB" id="A0A329R5Q3"/>
<evidence type="ECO:0000313" key="2">
    <source>
        <dbReference type="Proteomes" id="UP000251314"/>
    </source>
</evidence>
<accession>A0A329R5Q3</accession>
<reference evidence="1 2" key="1">
    <citation type="submission" date="2018-01" db="EMBL/GenBank/DDBJ databases">
        <title>Draft genome of the strawberry crown rot pathogen Phytophthora cactorum.</title>
        <authorList>
            <person name="Armitage A.D."/>
            <person name="Lysoe E."/>
            <person name="Nellist C.F."/>
            <person name="Harrison R.J."/>
            <person name="Brurberg M.B."/>
        </authorList>
    </citation>
    <scope>NUCLEOTIDE SEQUENCE [LARGE SCALE GENOMIC DNA]</scope>
    <source>
        <strain evidence="1 2">10300</strain>
    </source>
</reference>
<dbReference type="VEuPathDB" id="FungiDB:PC110_g23471"/>
<proteinExistence type="predicted"/>
<dbReference type="EMBL" id="MJFZ01003486">
    <property type="protein sequence ID" value="RAW20087.1"/>
    <property type="molecule type" value="Genomic_DNA"/>
</dbReference>
<keyword evidence="2" id="KW-1185">Reference proteome</keyword>
<evidence type="ECO:0000313" key="1">
    <source>
        <dbReference type="EMBL" id="RAW20087.1"/>
    </source>
</evidence>
<organism evidence="1 2">
    <name type="scientific">Phytophthora cactorum</name>
    <dbReference type="NCBI Taxonomy" id="29920"/>
    <lineage>
        <taxon>Eukaryota</taxon>
        <taxon>Sar</taxon>
        <taxon>Stramenopiles</taxon>
        <taxon>Oomycota</taxon>
        <taxon>Peronosporomycetes</taxon>
        <taxon>Peronosporales</taxon>
        <taxon>Peronosporaceae</taxon>
        <taxon>Phytophthora</taxon>
    </lineage>
</organism>
<sequence>MGHYLGSLLPSTDQTTNQPVTSKFAQICIVDPDMQQRATRRRGIFSDICLVALGDIEAMMEEHNPLAQQFLTFGERGYVTSVSVAVTLSMSGFACMRIARGLALTTYPLYPKSVLP</sequence>
<comment type="caution">
    <text evidence="1">The sequence shown here is derived from an EMBL/GenBank/DDBJ whole genome shotgun (WGS) entry which is preliminary data.</text>
</comment>
<name>A0A329R5Q3_9STRA</name>